<keyword evidence="1" id="KW-0812">Transmembrane</keyword>
<comment type="caution">
    <text evidence="2">The sequence shown here is derived from an EMBL/GenBank/DDBJ whole genome shotgun (WGS) entry which is preliminary data.</text>
</comment>
<evidence type="ECO:0000313" key="2">
    <source>
        <dbReference type="EMBL" id="KAG6369741.1"/>
    </source>
</evidence>
<proteinExistence type="predicted"/>
<dbReference type="AlphaFoldDB" id="A0A8I3A3C8"/>
<accession>A0A8I3A3C8</accession>
<dbReference type="EMBL" id="JAGFBS010000067">
    <property type="protein sequence ID" value="KAG6369741.1"/>
    <property type="molecule type" value="Genomic_DNA"/>
</dbReference>
<evidence type="ECO:0000256" key="1">
    <source>
        <dbReference type="SAM" id="Phobius"/>
    </source>
</evidence>
<sequence length="88" mass="9804">MRPASLGWDIILDVTLAVLDDQPILMMLLSSAVIMAISCFLGYTHSKLDALLVVFSVISFFIACDQYRRALVTWQAKRNKLAAIESNV</sequence>
<gene>
    <name evidence="2" type="ORF">JVT61DRAFT_13610</name>
</gene>
<organism evidence="2 3">
    <name type="scientific">Boletus reticuloceps</name>
    <dbReference type="NCBI Taxonomy" id="495285"/>
    <lineage>
        <taxon>Eukaryota</taxon>
        <taxon>Fungi</taxon>
        <taxon>Dikarya</taxon>
        <taxon>Basidiomycota</taxon>
        <taxon>Agaricomycotina</taxon>
        <taxon>Agaricomycetes</taxon>
        <taxon>Agaricomycetidae</taxon>
        <taxon>Boletales</taxon>
        <taxon>Boletineae</taxon>
        <taxon>Boletaceae</taxon>
        <taxon>Boletoideae</taxon>
        <taxon>Boletus</taxon>
    </lineage>
</organism>
<keyword evidence="3" id="KW-1185">Reference proteome</keyword>
<dbReference type="OrthoDB" id="2666790at2759"/>
<evidence type="ECO:0000313" key="3">
    <source>
        <dbReference type="Proteomes" id="UP000683000"/>
    </source>
</evidence>
<keyword evidence="1" id="KW-1133">Transmembrane helix</keyword>
<dbReference type="Proteomes" id="UP000683000">
    <property type="component" value="Unassembled WGS sequence"/>
</dbReference>
<protein>
    <submittedName>
        <fullName evidence="2">Uncharacterized protein</fullName>
    </submittedName>
</protein>
<reference evidence="2" key="1">
    <citation type="submission" date="2021-03" db="EMBL/GenBank/DDBJ databases">
        <title>Evolutionary innovations through gain and loss of genes in the ectomycorrhizal Boletales.</title>
        <authorList>
            <person name="Wu G."/>
            <person name="Miyauchi S."/>
            <person name="Morin E."/>
            <person name="Yang Z.-L."/>
            <person name="Xu J."/>
            <person name="Martin F.M."/>
        </authorList>
    </citation>
    <scope>NUCLEOTIDE SEQUENCE</scope>
    <source>
        <strain evidence="2">BR01</strain>
    </source>
</reference>
<keyword evidence="1" id="KW-0472">Membrane</keyword>
<feature type="transmembrane region" description="Helical" evidence="1">
    <location>
        <begin position="50"/>
        <end position="68"/>
    </location>
</feature>
<name>A0A8I3A3C8_9AGAM</name>
<feature type="transmembrane region" description="Helical" evidence="1">
    <location>
        <begin position="24"/>
        <end position="43"/>
    </location>
</feature>